<dbReference type="EMBL" id="JACIBY010000017">
    <property type="protein sequence ID" value="MBB3841424.1"/>
    <property type="molecule type" value="Genomic_DNA"/>
</dbReference>
<dbReference type="PANTHER" id="PTHR30600:SF10">
    <property type="entry name" value="BLL6722 PROTEIN"/>
    <property type="match status" value="1"/>
</dbReference>
<evidence type="ECO:0000256" key="7">
    <source>
        <dbReference type="ARBA" id="ARBA00023004"/>
    </source>
</evidence>
<dbReference type="GO" id="GO:0009055">
    <property type="term" value="F:electron transfer activity"/>
    <property type="evidence" value="ECO:0007669"/>
    <property type="project" value="InterPro"/>
</dbReference>
<keyword evidence="6 12" id="KW-0560">Oxidoreductase</keyword>
<evidence type="ECO:0000259" key="11">
    <source>
        <dbReference type="PROSITE" id="PS51007"/>
    </source>
</evidence>
<feature type="binding site" description="axial binding residue" evidence="9">
    <location>
        <position position="82"/>
    </location>
    <ligand>
        <name>heme c</name>
        <dbReference type="ChEBI" id="CHEBI:61717"/>
        <label>1</label>
    </ligand>
    <ligandPart>
        <name>Fe</name>
        <dbReference type="ChEBI" id="CHEBI:18248"/>
    </ligandPart>
</feature>
<evidence type="ECO:0000256" key="6">
    <source>
        <dbReference type="ARBA" id="ARBA00023002"/>
    </source>
</evidence>
<keyword evidence="7 9" id="KW-0408">Iron</keyword>
<dbReference type="GO" id="GO:0046872">
    <property type="term" value="F:metal ion binding"/>
    <property type="evidence" value="ECO:0007669"/>
    <property type="project" value="UniProtKB-KW"/>
</dbReference>
<evidence type="ECO:0000256" key="3">
    <source>
        <dbReference type="ARBA" id="ARBA00022723"/>
    </source>
</evidence>
<organism evidence="12 13">
    <name type="scientific">Runella defluvii</name>
    <dbReference type="NCBI Taxonomy" id="370973"/>
    <lineage>
        <taxon>Bacteria</taxon>
        <taxon>Pseudomonadati</taxon>
        <taxon>Bacteroidota</taxon>
        <taxon>Cytophagia</taxon>
        <taxon>Cytophagales</taxon>
        <taxon>Spirosomataceae</taxon>
        <taxon>Runella</taxon>
    </lineage>
</organism>
<feature type="binding site" description="covalent" evidence="8">
    <location>
        <position position="222"/>
    </location>
    <ligand>
        <name>heme c</name>
        <dbReference type="ChEBI" id="CHEBI:61717"/>
        <label>2</label>
    </ligand>
</feature>
<evidence type="ECO:0000313" key="13">
    <source>
        <dbReference type="Proteomes" id="UP000541352"/>
    </source>
</evidence>
<keyword evidence="2 8" id="KW-0349">Heme</keyword>
<feature type="binding site" description="covalent" evidence="8">
    <location>
        <position position="78"/>
    </location>
    <ligand>
        <name>heme c</name>
        <dbReference type="ChEBI" id="CHEBI:61717"/>
        <label>1</label>
    </ligand>
</feature>
<dbReference type="PIRSF" id="PIRSF000294">
    <property type="entry name" value="Cytochrome-c_peroxidase"/>
    <property type="match status" value="1"/>
</dbReference>
<evidence type="ECO:0000313" key="12">
    <source>
        <dbReference type="EMBL" id="MBB3841424.1"/>
    </source>
</evidence>
<evidence type="ECO:0000256" key="10">
    <source>
        <dbReference type="SAM" id="SignalP"/>
    </source>
</evidence>
<keyword evidence="12" id="KW-0575">Peroxidase</keyword>
<feature type="signal peptide" evidence="10">
    <location>
        <begin position="1"/>
        <end position="21"/>
    </location>
</feature>
<dbReference type="Pfam" id="PF03150">
    <property type="entry name" value="CCP_MauG"/>
    <property type="match status" value="1"/>
</dbReference>
<dbReference type="InterPro" id="IPR051395">
    <property type="entry name" value="Cytochrome_c_Peroxidase/MauG"/>
</dbReference>
<dbReference type="GO" id="GO:0020037">
    <property type="term" value="F:heme binding"/>
    <property type="evidence" value="ECO:0007669"/>
    <property type="project" value="InterPro"/>
</dbReference>
<evidence type="ECO:0000256" key="1">
    <source>
        <dbReference type="ARBA" id="ARBA00004418"/>
    </source>
</evidence>
<feature type="binding site" description="axial binding residue" evidence="9">
    <location>
        <position position="226"/>
    </location>
    <ligand>
        <name>heme c</name>
        <dbReference type="ChEBI" id="CHEBI:61717"/>
        <label>2</label>
    </ligand>
    <ligandPart>
        <name>Fe</name>
        <dbReference type="ChEBI" id="CHEBI:18248"/>
    </ligandPart>
</feature>
<dbReference type="RefSeq" id="WP_183979088.1">
    <property type="nucleotide sequence ID" value="NZ_JACIBY010000017.1"/>
</dbReference>
<sequence length="361" mass="41357">MKKVIYTLLLFCAACHSTATKEEPAPTNPTDKKLFNVPTNFPAPVYEEDKSPVTEAGFLLGRTLFYDGRLSRDGTISCGECHRQEYAFTHHQHDVSHGIDNQLGERNAPSVQNMAWRKEFFWDGSIQSLDLVPITAIESPVEMGETMDNVLEKLRKIEKYPPLFEKAYGSKEINQERFLNALSQFVLTLTSSNSKYDKVMRNEGATFTTDEGAGFELFKQKCQSCHAGELFTDQSYRNNGLALDVTRQVVVNGKIETKRFFDEGRYRVTKQEKDRFKFKVPSLRNVGVTRPYMHDGRFWILEDVLDHYAERMTDNGIVDEVLKTDGKAGLKLSHEEKMKIIAFLHTLTDRNLLLDPKFSEQ</sequence>
<evidence type="ECO:0000256" key="2">
    <source>
        <dbReference type="ARBA" id="ARBA00022617"/>
    </source>
</evidence>
<feature type="domain" description="Cytochrome c" evidence="11">
    <location>
        <begin position="209"/>
        <end position="348"/>
    </location>
</feature>
<protein>
    <submittedName>
        <fullName evidence="12">Cytochrome c peroxidase</fullName>
        <ecNumber evidence="12">1.11.1.5</ecNumber>
    </submittedName>
</protein>
<evidence type="ECO:0000256" key="9">
    <source>
        <dbReference type="PIRSR" id="PIRSR000294-2"/>
    </source>
</evidence>
<dbReference type="PANTHER" id="PTHR30600">
    <property type="entry name" value="CYTOCHROME C PEROXIDASE-RELATED"/>
    <property type="match status" value="1"/>
</dbReference>
<evidence type="ECO:0000256" key="4">
    <source>
        <dbReference type="ARBA" id="ARBA00022729"/>
    </source>
</evidence>
<keyword evidence="13" id="KW-1185">Reference proteome</keyword>
<dbReference type="InterPro" id="IPR004852">
    <property type="entry name" value="Di-haem_cyt_c_peroxidsae"/>
</dbReference>
<keyword evidence="4 10" id="KW-0732">Signal</keyword>
<feature type="chain" id="PRO_5030776530" evidence="10">
    <location>
        <begin position="22"/>
        <end position="361"/>
    </location>
</feature>
<keyword evidence="5" id="KW-0574">Periplasm</keyword>
<proteinExistence type="predicted"/>
<gene>
    <name evidence="12" type="ORF">FHS57_005452</name>
</gene>
<dbReference type="AlphaFoldDB" id="A0A7W6ET49"/>
<dbReference type="PROSITE" id="PS51007">
    <property type="entry name" value="CYTC"/>
    <property type="match status" value="1"/>
</dbReference>
<dbReference type="GO" id="GO:0004130">
    <property type="term" value="F:cytochrome-c peroxidase activity"/>
    <property type="evidence" value="ECO:0007669"/>
    <property type="project" value="UniProtKB-EC"/>
</dbReference>
<dbReference type="InterPro" id="IPR036909">
    <property type="entry name" value="Cyt_c-like_dom_sf"/>
</dbReference>
<dbReference type="Gene3D" id="1.10.760.10">
    <property type="entry name" value="Cytochrome c-like domain"/>
    <property type="match status" value="2"/>
</dbReference>
<feature type="binding site" description="covalent" evidence="8">
    <location>
        <position position="225"/>
    </location>
    <ligand>
        <name>heme c</name>
        <dbReference type="ChEBI" id="CHEBI:61717"/>
        <label>2</label>
    </ligand>
</feature>
<dbReference type="InterPro" id="IPR009056">
    <property type="entry name" value="Cyt_c-like_dom"/>
</dbReference>
<dbReference type="EC" id="1.11.1.5" evidence="12"/>
<dbReference type="SUPFAM" id="SSF46626">
    <property type="entry name" value="Cytochrome c"/>
    <property type="match status" value="2"/>
</dbReference>
<dbReference type="InterPro" id="IPR026259">
    <property type="entry name" value="MauG/Cytc_peroxidase"/>
</dbReference>
<dbReference type="GO" id="GO:0042597">
    <property type="term" value="C:periplasmic space"/>
    <property type="evidence" value="ECO:0007669"/>
    <property type="project" value="UniProtKB-SubCell"/>
</dbReference>
<accession>A0A7W6ET49</accession>
<comment type="subcellular location">
    <subcellularLocation>
        <location evidence="1">Periplasm</location>
    </subcellularLocation>
</comment>
<feature type="binding site" description="covalent" evidence="8">
    <location>
        <position position="81"/>
    </location>
    <ligand>
        <name>heme c</name>
        <dbReference type="ChEBI" id="CHEBI:61717"/>
        <label>1</label>
    </ligand>
</feature>
<comment type="PTM">
    <text evidence="8">Binds 2 heme groups per subunit.</text>
</comment>
<reference evidence="12 13" key="1">
    <citation type="submission" date="2020-08" db="EMBL/GenBank/DDBJ databases">
        <title>Genomic Encyclopedia of Type Strains, Phase IV (KMG-IV): sequencing the most valuable type-strain genomes for metagenomic binning, comparative biology and taxonomic classification.</title>
        <authorList>
            <person name="Goeker M."/>
        </authorList>
    </citation>
    <scope>NUCLEOTIDE SEQUENCE [LARGE SCALE GENOMIC DNA]</scope>
    <source>
        <strain evidence="12 13">DSM 17976</strain>
    </source>
</reference>
<evidence type="ECO:0000256" key="8">
    <source>
        <dbReference type="PIRSR" id="PIRSR000294-1"/>
    </source>
</evidence>
<keyword evidence="3 9" id="KW-0479">Metal-binding</keyword>
<comment type="cofactor">
    <cofactor evidence="8">
        <name>heme</name>
        <dbReference type="ChEBI" id="CHEBI:30413"/>
    </cofactor>
    <text evidence="8">Binds 2 heme groups.</text>
</comment>
<dbReference type="Proteomes" id="UP000541352">
    <property type="component" value="Unassembled WGS sequence"/>
</dbReference>
<comment type="caution">
    <text evidence="12">The sequence shown here is derived from an EMBL/GenBank/DDBJ whole genome shotgun (WGS) entry which is preliminary data.</text>
</comment>
<evidence type="ECO:0000256" key="5">
    <source>
        <dbReference type="ARBA" id="ARBA00022764"/>
    </source>
</evidence>
<name>A0A7W6ET49_9BACT</name>